<reference evidence="3" key="1">
    <citation type="submission" date="2023-06" db="EMBL/GenBank/DDBJ databases">
        <title>Cytophagales bacterium Strain LB-30, isolated from soil.</title>
        <authorList>
            <person name="Liu B."/>
        </authorList>
    </citation>
    <scope>NUCLEOTIDE SEQUENCE</scope>
    <source>
        <strain evidence="3">LB-30</strain>
    </source>
</reference>
<sequence length="237" mass="27769">MKNDYFKILFEEHKENNLPDLNYSTIIDEMIDSGQFSGINNAYRYYQSKNFELALQEIEKAIITNARNPFLFQFRANIKEEQSDFQSAIIDYKNALRIGQDWYSIYNQIAICFTYLKNFSQALKAYDIAIQLKNNLINENIDESNMSYLNNGVVMRVDFERIYANRANVKLSLGDYEGCLDDIKISVHYNENYSTPYFIAGLLFEKVNQKKECFEALNRAKELGHPQAERAIKHFFG</sequence>
<dbReference type="InterPro" id="IPR050498">
    <property type="entry name" value="Ycf3"/>
</dbReference>
<accession>A0ABT8F5C3</accession>
<dbReference type="Proteomes" id="UP001168552">
    <property type="component" value="Unassembled WGS sequence"/>
</dbReference>
<dbReference type="Gene3D" id="1.25.40.10">
    <property type="entry name" value="Tetratricopeptide repeat domain"/>
    <property type="match status" value="2"/>
</dbReference>
<gene>
    <name evidence="3" type="ORF">QWY31_09085</name>
</gene>
<name>A0ABT8F5C3_9BACT</name>
<proteinExistence type="predicted"/>
<evidence type="ECO:0000256" key="1">
    <source>
        <dbReference type="ARBA" id="ARBA00022737"/>
    </source>
</evidence>
<dbReference type="SMART" id="SM00028">
    <property type="entry name" value="TPR"/>
    <property type="match status" value="3"/>
</dbReference>
<dbReference type="PANTHER" id="PTHR44858">
    <property type="entry name" value="TETRATRICOPEPTIDE REPEAT PROTEIN 6"/>
    <property type="match status" value="1"/>
</dbReference>
<keyword evidence="2" id="KW-0802">TPR repeat</keyword>
<evidence type="ECO:0000313" key="3">
    <source>
        <dbReference type="EMBL" id="MDN4165655.1"/>
    </source>
</evidence>
<dbReference type="InterPro" id="IPR019734">
    <property type="entry name" value="TPR_rpt"/>
</dbReference>
<dbReference type="PANTHER" id="PTHR44858:SF1">
    <property type="entry name" value="UDP-N-ACETYLGLUCOSAMINE--PEPTIDE N-ACETYLGLUCOSAMINYLTRANSFERASE SPINDLY-RELATED"/>
    <property type="match status" value="1"/>
</dbReference>
<keyword evidence="1" id="KW-0677">Repeat</keyword>
<comment type="caution">
    <text evidence="3">The sequence shown here is derived from an EMBL/GenBank/DDBJ whole genome shotgun (WGS) entry which is preliminary data.</text>
</comment>
<dbReference type="SUPFAM" id="SSF48452">
    <property type="entry name" value="TPR-like"/>
    <property type="match status" value="1"/>
</dbReference>
<keyword evidence="4" id="KW-1185">Reference proteome</keyword>
<organism evidence="3 4">
    <name type="scientific">Shiella aurantiaca</name>
    <dbReference type="NCBI Taxonomy" id="3058365"/>
    <lineage>
        <taxon>Bacteria</taxon>
        <taxon>Pseudomonadati</taxon>
        <taxon>Bacteroidota</taxon>
        <taxon>Cytophagia</taxon>
        <taxon>Cytophagales</taxon>
        <taxon>Shiellaceae</taxon>
        <taxon>Shiella</taxon>
    </lineage>
</organism>
<dbReference type="RefSeq" id="WP_320004185.1">
    <property type="nucleotide sequence ID" value="NZ_JAUHJS010000004.1"/>
</dbReference>
<evidence type="ECO:0000256" key="2">
    <source>
        <dbReference type="ARBA" id="ARBA00022803"/>
    </source>
</evidence>
<evidence type="ECO:0000313" key="4">
    <source>
        <dbReference type="Proteomes" id="UP001168552"/>
    </source>
</evidence>
<dbReference type="InterPro" id="IPR011990">
    <property type="entry name" value="TPR-like_helical_dom_sf"/>
</dbReference>
<dbReference type="EMBL" id="JAUHJS010000004">
    <property type="protein sequence ID" value="MDN4165655.1"/>
    <property type="molecule type" value="Genomic_DNA"/>
</dbReference>
<protein>
    <recommendedName>
        <fullName evidence="5">Tetratricopeptide repeat protein</fullName>
    </recommendedName>
</protein>
<evidence type="ECO:0008006" key="5">
    <source>
        <dbReference type="Google" id="ProtNLM"/>
    </source>
</evidence>